<protein>
    <submittedName>
        <fullName evidence="1">Uncharacterized protein</fullName>
    </submittedName>
</protein>
<dbReference type="AlphaFoldDB" id="A0A0F8WSZ6"/>
<name>A0A0F8WSZ6_9ZZZZ</name>
<comment type="caution">
    <text evidence="1">The sequence shown here is derived from an EMBL/GenBank/DDBJ whole genome shotgun (WGS) entry which is preliminary data.</text>
</comment>
<evidence type="ECO:0000313" key="1">
    <source>
        <dbReference type="EMBL" id="KKK51425.1"/>
    </source>
</evidence>
<reference evidence="1" key="1">
    <citation type="journal article" date="2015" name="Nature">
        <title>Complex archaea that bridge the gap between prokaryotes and eukaryotes.</title>
        <authorList>
            <person name="Spang A."/>
            <person name="Saw J.H."/>
            <person name="Jorgensen S.L."/>
            <person name="Zaremba-Niedzwiedzka K."/>
            <person name="Martijn J."/>
            <person name="Lind A.E."/>
            <person name="van Eijk R."/>
            <person name="Schleper C."/>
            <person name="Guy L."/>
            <person name="Ettema T.J."/>
        </authorList>
    </citation>
    <scope>NUCLEOTIDE SEQUENCE</scope>
</reference>
<accession>A0A0F8WSZ6</accession>
<dbReference type="EMBL" id="LAZR01067512">
    <property type="protein sequence ID" value="KKK51425.1"/>
    <property type="molecule type" value="Genomic_DNA"/>
</dbReference>
<organism evidence="1">
    <name type="scientific">marine sediment metagenome</name>
    <dbReference type="NCBI Taxonomy" id="412755"/>
    <lineage>
        <taxon>unclassified sequences</taxon>
        <taxon>metagenomes</taxon>
        <taxon>ecological metagenomes</taxon>
    </lineage>
</organism>
<sequence>MRAIIKSCMHEDMKEVSRLQNGECYMTGTSTNLYMRVDKGVPQEARSICLQTGAHHTIDETREVIPVNVQIEVYPDGKLQ</sequence>
<gene>
    <name evidence="1" type="ORF">LCGC14_3115070</name>
</gene>
<proteinExistence type="predicted"/>